<gene>
    <name evidence="1" type="ORF">BPT24_214</name>
</gene>
<proteinExistence type="predicted"/>
<name>A0A1B4XX16_9CAUD</name>
<reference evidence="1 2" key="1">
    <citation type="submission" date="2016-07" db="EMBL/GenBank/DDBJ databases">
        <title>Characterization of three bacteriophages infecting bacteria isolated from shrimp culture pond water.</title>
        <authorList>
            <person name="Khoa H.V."/>
        </authorList>
    </citation>
    <scope>NUCLEOTIDE SEQUENCE [LARGE SCALE GENOMIC DNA]</scope>
</reference>
<dbReference type="EMBL" id="LC168164">
    <property type="protein sequence ID" value="BAV39338.1"/>
    <property type="molecule type" value="Genomic_DNA"/>
</dbReference>
<evidence type="ECO:0000313" key="2">
    <source>
        <dbReference type="Proteomes" id="UP000224877"/>
    </source>
</evidence>
<protein>
    <submittedName>
        <fullName evidence="1">Uncharacterized protein</fullName>
    </submittedName>
</protein>
<evidence type="ECO:0000313" key="1">
    <source>
        <dbReference type="EMBL" id="BAV39338.1"/>
    </source>
</evidence>
<accession>A0A1B4XX16</accession>
<organism evidence="1 2">
    <name type="scientific">Tenacibaculum phage pT24</name>
    <dbReference type="NCBI Taxonomy" id="1880590"/>
    <lineage>
        <taxon>Viruses</taxon>
        <taxon>Duplodnaviria</taxon>
        <taxon>Heunggongvirae</taxon>
        <taxon>Uroviricota</taxon>
        <taxon>Caudoviricetes</taxon>
        <taxon>Kungbxnavirus</taxon>
        <taxon>Kungbxnavirus pT24</taxon>
    </lineage>
</organism>
<sequence length="154" mass="18343">MLKELYDAVIKQPFDEERYSPQPKSKLKGFDVRIISKREKISKIPRLILSVDMGRAIPNEGSIIVAEEIGDIYQNKKTVLVENIHWIFNIEIKLPLIYNYDSLLNLERLENIDEFLYIDVDALKLELEHKFSILRKTVSYYNEDFKYKRNLFGW</sequence>
<keyword evidence="2" id="KW-1185">Reference proteome</keyword>
<dbReference type="Proteomes" id="UP000224877">
    <property type="component" value="Segment"/>
</dbReference>